<sequence>MSVDGYIDDLTDERLTLSNAADLDRVDAVRATVDAIMVGAGTVRNDDPSLLIKSVSRRTERVSRGLPEDLVKVTVTGGGDLDPGSRFFTTGTAPKLVYTTGGAAEELAARLGGVATVVDLGESVDLAVLLADLAARGVRRLMVEGGGAVHTAFLTAGLADELQLVVAPFLIGDPGAPRFTHPGLFPQSPRHPMRLAEVRKIGEVALLRYTMGHL</sequence>
<keyword evidence="3" id="KW-0560">Oxidoreductase</keyword>
<evidence type="ECO:0000313" key="5">
    <source>
        <dbReference type="EMBL" id="GAA0942149.1"/>
    </source>
</evidence>
<evidence type="ECO:0000313" key="6">
    <source>
        <dbReference type="Proteomes" id="UP001500665"/>
    </source>
</evidence>
<dbReference type="Gene3D" id="3.40.430.10">
    <property type="entry name" value="Dihydrofolate Reductase, subunit A"/>
    <property type="match status" value="1"/>
</dbReference>
<dbReference type="Proteomes" id="UP001500665">
    <property type="component" value="Unassembled WGS sequence"/>
</dbReference>
<dbReference type="InterPro" id="IPR024072">
    <property type="entry name" value="DHFR-like_dom_sf"/>
</dbReference>
<evidence type="ECO:0000259" key="4">
    <source>
        <dbReference type="Pfam" id="PF01872"/>
    </source>
</evidence>
<dbReference type="EMBL" id="BAAAHH010000003">
    <property type="protein sequence ID" value="GAA0942149.1"/>
    <property type="molecule type" value="Genomic_DNA"/>
</dbReference>
<gene>
    <name evidence="5" type="ORF">GCM10009550_13120</name>
</gene>
<keyword evidence="6" id="KW-1185">Reference proteome</keyword>
<dbReference type="SUPFAM" id="SSF53597">
    <property type="entry name" value="Dihydrofolate reductase-like"/>
    <property type="match status" value="1"/>
</dbReference>
<comment type="pathway">
    <text evidence="1">Cofactor biosynthesis; riboflavin biosynthesis.</text>
</comment>
<evidence type="ECO:0000256" key="2">
    <source>
        <dbReference type="ARBA" id="ARBA00022857"/>
    </source>
</evidence>
<accession>A0ABN1QG76</accession>
<dbReference type="InterPro" id="IPR002734">
    <property type="entry name" value="RibDG_C"/>
</dbReference>
<keyword evidence="2" id="KW-0521">NADP</keyword>
<feature type="domain" description="Bacterial bifunctional deaminase-reductase C-terminal" evidence="4">
    <location>
        <begin position="1"/>
        <end position="205"/>
    </location>
</feature>
<proteinExistence type="predicted"/>
<dbReference type="InterPro" id="IPR050765">
    <property type="entry name" value="Riboflavin_Biosynth_HTPR"/>
</dbReference>
<evidence type="ECO:0000256" key="1">
    <source>
        <dbReference type="ARBA" id="ARBA00005104"/>
    </source>
</evidence>
<evidence type="ECO:0000256" key="3">
    <source>
        <dbReference type="ARBA" id="ARBA00023002"/>
    </source>
</evidence>
<name>A0ABN1QG76_9ACTN</name>
<comment type="caution">
    <text evidence="5">The sequence shown here is derived from an EMBL/GenBank/DDBJ whole genome shotgun (WGS) entry which is preliminary data.</text>
</comment>
<organism evidence="5 6">
    <name type="scientific">Actinocorallia libanotica</name>
    <dbReference type="NCBI Taxonomy" id="46162"/>
    <lineage>
        <taxon>Bacteria</taxon>
        <taxon>Bacillati</taxon>
        <taxon>Actinomycetota</taxon>
        <taxon>Actinomycetes</taxon>
        <taxon>Streptosporangiales</taxon>
        <taxon>Thermomonosporaceae</taxon>
        <taxon>Actinocorallia</taxon>
    </lineage>
</organism>
<dbReference type="Pfam" id="PF01872">
    <property type="entry name" value="RibD_C"/>
    <property type="match status" value="1"/>
</dbReference>
<protein>
    <recommendedName>
        <fullName evidence="4">Bacterial bifunctional deaminase-reductase C-terminal domain-containing protein</fullName>
    </recommendedName>
</protein>
<dbReference type="PANTHER" id="PTHR38011">
    <property type="entry name" value="DIHYDROFOLATE REDUCTASE FAMILY PROTEIN (AFU_ORTHOLOGUE AFUA_8G06820)"/>
    <property type="match status" value="1"/>
</dbReference>
<dbReference type="PANTHER" id="PTHR38011:SF7">
    <property type="entry name" value="2,5-DIAMINO-6-RIBOSYLAMINO-4(3H)-PYRIMIDINONE 5'-PHOSPHATE REDUCTASE"/>
    <property type="match status" value="1"/>
</dbReference>
<reference evidence="5 6" key="1">
    <citation type="journal article" date="2019" name="Int. J. Syst. Evol. Microbiol.">
        <title>The Global Catalogue of Microorganisms (GCM) 10K type strain sequencing project: providing services to taxonomists for standard genome sequencing and annotation.</title>
        <authorList>
            <consortium name="The Broad Institute Genomics Platform"/>
            <consortium name="The Broad Institute Genome Sequencing Center for Infectious Disease"/>
            <person name="Wu L."/>
            <person name="Ma J."/>
        </authorList>
    </citation>
    <scope>NUCLEOTIDE SEQUENCE [LARGE SCALE GENOMIC DNA]</scope>
    <source>
        <strain evidence="5 6">JCM 10696</strain>
    </source>
</reference>